<comment type="caution">
    <text evidence="1">The sequence shown here is derived from an EMBL/GenBank/DDBJ whole genome shotgun (WGS) entry which is preliminary data.</text>
</comment>
<reference evidence="1" key="1">
    <citation type="submission" date="2023-10" db="EMBL/GenBank/DDBJ databases">
        <title>Genome assembly of Pristionchus species.</title>
        <authorList>
            <person name="Yoshida K."/>
            <person name="Sommer R.J."/>
        </authorList>
    </citation>
    <scope>NUCLEOTIDE SEQUENCE</scope>
    <source>
        <strain evidence="1">RS5133</strain>
    </source>
</reference>
<keyword evidence="2" id="KW-1185">Reference proteome</keyword>
<proteinExistence type="predicted"/>
<dbReference type="InterPro" id="IPR029000">
    <property type="entry name" value="Cyclophilin-like_dom_sf"/>
</dbReference>
<feature type="non-terminal residue" evidence="1">
    <location>
        <position position="473"/>
    </location>
</feature>
<name>A0AAV5W7X8_9BILA</name>
<organism evidence="1 2">
    <name type="scientific">Pristionchus fissidentatus</name>
    <dbReference type="NCBI Taxonomy" id="1538716"/>
    <lineage>
        <taxon>Eukaryota</taxon>
        <taxon>Metazoa</taxon>
        <taxon>Ecdysozoa</taxon>
        <taxon>Nematoda</taxon>
        <taxon>Chromadorea</taxon>
        <taxon>Rhabditida</taxon>
        <taxon>Rhabditina</taxon>
        <taxon>Diplogasteromorpha</taxon>
        <taxon>Diplogasteroidea</taxon>
        <taxon>Neodiplogasteridae</taxon>
        <taxon>Pristionchus</taxon>
    </lineage>
</organism>
<dbReference type="EMBL" id="BTSY01000005">
    <property type="protein sequence ID" value="GMT27937.1"/>
    <property type="molecule type" value="Genomic_DNA"/>
</dbReference>
<dbReference type="Gene3D" id="3.30.710.10">
    <property type="entry name" value="Potassium Channel Kv1.1, Chain A"/>
    <property type="match status" value="1"/>
</dbReference>
<dbReference type="AlphaFoldDB" id="A0AAV5W7X8"/>
<feature type="non-terminal residue" evidence="1">
    <location>
        <position position="1"/>
    </location>
</feature>
<accession>A0AAV5W7X8</accession>
<protein>
    <recommendedName>
        <fullName evidence="3">BTB domain-containing protein</fullName>
    </recommendedName>
</protein>
<gene>
    <name evidence="1" type="ORF">PFISCL1PPCAC_19234</name>
</gene>
<evidence type="ECO:0000313" key="2">
    <source>
        <dbReference type="Proteomes" id="UP001432322"/>
    </source>
</evidence>
<dbReference type="CDD" id="cd18186">
    <property type="entry name" value="BTB_POZ_ZBTB_KLHL-like"/>
    <property type="match status" value="1"/>
</dbReference>
<dbReference type="InterPro" id="IPR011333">
    <property type="entry name" value="SKP1/BTB/POZ_sf"/>
</dbReference>
<evidence type="ECO:0008006" key="3">
    <source>
        <dbReference type="Google" id="ProtNLM"/>
    </source>
</evidence>
<dbReference type="SUPFAM" id="SSF50891">
    <property type="entry name" value="Cyclophilin-like"/>
    <property type="match status" value="1"/>
</dbReference>
<dbReference type="Proteomes" id="UP001432322">
    <property type="component" value="Unassembled WGS sequence"/>
</dbReference>
<evidence type="ECO:0000313" key="1">
    <source>
        <dbReference type="EMBL" id="GMT27937.1"/>
    </source>
</evidence>
<sequence length="473" mass="54609">QIEQLEGEAVAREAKIAKLERGQKASTSVLKTKICIKNSVKPPKCPTAIHLMQLPNGKRVMINMYFDIEKWTLCDVDHIDSLEDLCFVFDSNNDEKSTQFVMRIGESRYEWFDYQKISARFRVGPILSNFIGEKEVLWHCQSKPNTVKSIDTIEVSIQLRANNRSSYGVCRSYIGICGRKGLETETLKEGKTSKVISFFSQEILSLHSPYFLNIFYGDFCERKQDIIRIPGISLLTLRRATLYSSRFDLKTELFIDLLHFFDQFSFVDSLNRLKIEAAQRALELPRIHWRLALEIIDVLQNEATLRKFFDRFVTTDCLNELMKQHVDVMSRETTMHLTQRMAEIATINHRRPKIRFVFSEGEVIVSLFNDIRPRTIDNFISLIRNHGIGLFRNSTVTQSADIKYTYLPYMTASLYQPDEEKQPITILSQPIRLYYLNNCLFFKESLLSCSNLGTVVSGAEIVPNVTVLTSIAL</sequence>